<dbReference type="Pfam" id="PF05163">
    <property type="entry name" value="DinB"/>
    <property type="match status" value="1"/>
</dbReference>
<feature type="binding site" evidence="3">
    <location>
        <position position="133"/>
    </location>
    <ligand>
        <name>a divalent metal cation</name>
        <dbReference type="ChEBI" id="CHEBI:60240"/>
    </ligand>
</feature>
<gene>
    <name evidence="4" type="ORF">FHR98_002663</name>
</gene>
<reference evidence="4 5" key="1">
    <citation type="submission" date="2020-08" db="EMBL/GenBank/DDBJ databases">
        <title>Genomic Encyclopedia of Type Strains, Phase III (KMG-III): the genomes of soil and plant-associated and newly described type strains.</title>
        <authorList>
            <person name="Whitman W."/>
        </authorList>
    </citation>
    <scope>NUCLEOTIDE SEQUENCE [LARGE SCALE GENOMIC DNA]</scope>
    <source>
        <strain evidence="4 5">CECT 8803</strain>
    </source>
</reference>
<name>A0A839SU50_9PROT</name>
<accession>A0A839SU50</accession>
<dbReference type="PANTHER" id="PTHR37302">
    <property type="entry name" value="SLR1116 PROTEIN"/>
    <property type="match status" value="1"/>
</dbReference>
<evidence type="ECO:0000256" key="2">
    <source>
        <dbReference type="ARBA" id="ARBA00022723"/>
    </source>
</evidence>
<sequence>MKAHFQTFSRYNTWANRRLYEATATLSDEAKRLPRPAAYFGSLLGTLNHLLLVDQLWFDRVEGRPGRHTQLDGILYEDFAELRAAREQEDAAIEARVATMTDEALAADLTYHTITGGQMRNPLHQVLSHIFNHQTHHRGQAHALLKDAGLMPPPLDLLYYLRDQG</sequence>
<evidence type="ECO:0000313" key="5">
    <source>
        <dbReference type="Proteomes" id="UP000581135"/>
    </source>
</evidence>
<dbReference type="AlphaFoldDB" id="A0A839SU50"/>
<evidence type="ECO:0000313" key="4">
    <source>
        <dbReference type="EMBL" id="MBB3066357.1"/>
    </source>
</evidence>
<dbReference type="Gene3D" id="1.20.120.450">
    <property type="entry name" value="dinb family like domain"/>
    <property type="match status" value="1"/>
</dbReference>
<proteinExistence type="inferred from homology"/>
<protein>
    <submittedName>
        <fullName evidence="4">Putative damage-inducible protein DinB</fullName>
    </submittedName>
</protein>
<feature type="binding site" evidence="3">
    <location>
        <position position="137"/>
    </location>
    <ligand>
        <name>a divalent metal cation</name>
        <dbReference type="ChEBI" id="CHEBI:60240"/>
    </ligand>
</feature>
<feature type="binding site" evidence="3">
    <location>
        <position position="49"/>
    </location>
    <ligand>
        <name>a divalent metal cation</name>
        <dbReference type="ChEBI" id="CHEBI:60240"/>
    </ligand>
</feature>
<comment type="similarity">
    <text evidence="1">Belongs to the DinB family.</text>
</comment>
<dbReference type="SUPFAM" id="SSF109854">
    <property type="entry name" value="DinB/YfiT-like putative metalloenzymes"/>
    <property type="match status" value="1"/>
</dbReference>
<comment type="caution">
    <text evidence="4">The sequence shown here is derived from an EMBL/GenBank/DDBJ whole genome shotgun (WGS) entry which is preliminary data.</text>
</comment>
<dbReference type="PANTHER" id="PTHR37302:SF1">
    <property type="entry name" value="PROTEIN DINB"/>
    <property type="match status" value="1"/>
</dbReference>
<evidence type="ECO:0000256" key="3">
    <source>
        <dbReference type="PIRSR" id="PIRSR607837-1"/>
    </source>
</evidence>
<keyword evidence="2 3" id="KW-0479">Metal-binding</keyword>
<dbReference type="Proteomes" id="UP000581135">
    <property type="component" value="Unassembled WGS sequence"/>
</dbReference>
<keyword evidence="5" id="KW-1185">Reference proteome</keyword>
<dbReference type="InterPro" id="IPR007837">
    <property type="entry name" value="DinB"/>
</dbReference>
<dbReference type="InterPro" id="IPR034660">
    <property type="entry name" value="DinB/YfiT-like"/>
</dbReference>
<evidence type="ECO:0000256" key="1">
    <source>
        <dbReference type="ARBA" id="ARBA00008635"/>
    </source>
</evidence>
<dbReference type="GO" id="GO:0046872">
    <property type="term" value="F:metal ion binding"/>
    <property type="evidence" value="ECO:0007669"/>
    <property type="project" value="UniProtKB-KW"/>
</dbReference>
<organism evidence="4 5">
    <name type="scientific">Limibacillus halophilus</name>
    <dbReference type="NCBI Taxonomy" id="1579333"/>
    <lineage>
        <taxon>Bacteria</taxon>
        <taxon>Pseudomonadati</taxon>
        <taxon>Pseudomonadota</taxon>
        <taxon>Alphaproteobacteria</taxon>
        <taxon>Rhodospirillales</taxon>
        <taxon>Rhodovibrionaceae</taxon>
        <taxon>Limibacillus</taxon>
    </lineage>
</organism>
<dbReference type="EMBL" id="JACHXA010000008">
    <property type="protein sequence ID" value="MBB3066357.1"/>
    <property type="molecule type" value="Genomic_DNA"/>
</dbReference>